<dbReference type="Proteomes" id="UP001642464">
    <property type="component" value="Unassembled WGS sequence"/>
</dbReference>
<evidence type="ECO:0000256" key="1">
    <source>
        <dbReference type="PROSITE-ProRule" id="PRU00047"/>
    </source>
</evidence>
<evidence type="ECO:0000313" key="5">
    <source>
        <dbReference type="Proteomes" id="UP001642464"/>
    </source>
</evidence>
<dbReference type="SMART" id="SM00343">
    <property type="entry name" value="ZnF_C2HC"/>
    <property type="match status" value="3"/>
</dbReference>
<keyword evidence="1" id="KW-0863">Zinc-finger</keyword>
<sequence length="832" mass="90107">MGMACLWIIDSTQVWRGDLSRFPENAARSLMKATLDLGIWARQISPALHQLLRHLRLRPLKLCHGLRFKEQSTSVERVDFHHRQELCFIRIQEAPVPPPEPPIPTSVRIGGGFYIPEIRESAVEAAKAAAERVKRSNSKSLERRPSKSLERSTTLDGTGSQAPSRSGTMSLEDGNLSLSRSLTPSVLEEDGKLSRRPSKMGSSLALPGGPVLLGNSPSEKKPGEETDGTSGAEETESNVGGSTLNLEYLEEAGEAGEEANKRVPSKFIHGEVQESAEGDRRGHGFHFGTFTRGSSRARFGDRRGLKPGEHVEDYMGAAPNADCAFRVLTSARRRRNSLPNPNLRRGSKDLSAAVEESCYPGSEAMQALIEALGHEVVELDRLQVQRSECTVANKWKVELCYMYADSPTERTVEKEVEVFVEKQVHVPVEVPKKRPLCDDTGCQTTGIWCSYCGAPGHTKANCPLLALQKRIKELEDQLKGPRHEDCQLCGSCRHVAPDCPSLLKPPGANVGVQTDPSCQLCAKFGHFAPQCPLLAELLQPKVEASPARIRVGGGWLIAPQVPGLKEGGLNETDALELLASAHTAGCLNKETGQVEYCGSPSRPGSAPSSRPVSPRPPSSPMMSPRRGRAQATSSSPSRPTSPASPGTPIAETYAPKDPARVLSGGQMGPERFKQMEQERRELSERISNGQGKAPSQGPRGFIIGTFVQGSHDKHRLSSDTGPRTMYRVYRSGISTESAMDPESLKKAQSRSRRSSLASNPEVSSDPEDDCGCGHCESHEQPQIVIVPAGSATEAVRDNHSRRGSKSSVASRSCSREPPGRSCSKSSTRSSPS</sequence>
<protein>
    <submittedName>
        <fullName evidence="4">DNA (Cytosine-5)-methyltransferase 3B</fullName>
    </submittedName>
</protein>
<evidence type="ECO:0000256" key="2">
    <source>
        <dbReference type="SAM" id="MobiDB-lite"/>
    </source>
</evidence>
<feature type="region of interest" description="Disordered" evidence="2">
    <location>
        <begin position="131"/>
        <end position="243"/>
    </location>
</feature>
<reference evidence="4 5" key="1">
    <citation type="submission" date="2024-02" db="EMBL/GenBank/DDBJ databases">
        <authorList>
            <person name="Chen Y."/>
            <person name="Shah S."/>
            <person name="Dougan E. K."/>
            <person name="Thang M."/>
            <person name="Chan C."/>
        </authorList>
    </citation>
    <scope>NUCLEOTIDE SEQUENCE [LARGE SCALE GENOMIC DNA]</scope>
</reference>
<feature type="compositionally biased region" description="Basic and acidic residues" evidence="2">
    <location>
        <begin position="670"/>
        <end position="684"/>
    </location>
</feature>
<keyword evidence="1" id="KW-0862">Zinc</keyword>
<accession>A0ABP0LNQ2</accession>
<dbReference type="EMBL" id="CAXAMM010016991">
    <property type="protein sequence ID" value="CAK9040189.1"/>
    <property type="molecule type" value="Genomic_DNA"/>
</dbReference>
<dbReference type="PROSITE" id="PS50158">
    <property type="entry name" value="ZF_CCHC"/>
    <property type="match status" value="1"/>
</dbReference>
<dbReference type="InterPro" id="IPR001878">
    <property type="entry name" value="Znf_CCHC"/>
</dbReference>
<keyword evidence="1" id="KW-0479">Metal-binding</keyword>
<organism evidence="4 5">
    <name type="scientific">Durusdinium trenchii</name>
    <dbReference type="NCBI Taxonomy" id="1381693"/>
    <lineage>
        <taxon>Eukaryota</taxon>
        <taxon>Sar</taxon>
        <taxon>Alveolata</taxon>
        <taxon>Dinophyceae</taxon>
        <taxon>Suessiales</taxon>
        <taxon>Symbiodiniaceae</taxon>
        <taxon>Durusdinium</taxon>
    </lineage>
</organism>
<feature type="domain" description="CCHC-type" evidence="3">
    <location>
        <begin position="449"/>
        <end position="463"/>
    </location>
</feature>
<dbReference type="Gene3D" id="4.10.60.10">
    <property type="entry name" value="Zinc finger, CCHC-type"/>
    <property type="match status" value="1"/>
</dbReference>
<comment type="caution">
    <text evidence="4">The sequence shown here is derived from an EMBL/GenBank/DDBJ whole genome shotgun (WGS) entry which is preliminary data.</text>
</comment>
<name>A0ABP0LNQ2_9DINO</name>
<feature type="region of interest" description="Disordered" evidence="2">
    <location>
        <begin position="596"/>
        <end position="832"/>
    </location>
</feature>
<evidence type="ECO:0000313" key="4">
    <source>
        <dbReference type="EMBL" id="CAK9040189.1"/>
    </source>
</evidence>
<gene>
    <name evidence="4" type="ORF">SCF082_LOCUS23418</name>
</gene>
<feature type="compositionally biased region" description="Low complexity" evidence="2">
    <location>
        <begin position="599"/>
        <end position="612"/>
    </location>
</feature>
<feature type="compositionally biased region" description="Low complexity" evidence="2">
    <location>
        <begin position="620"/>
        <end position="648"/>
    </location>
</feature>
<proteinExistence type="predicted"/>
<evidence type="ECO:0000259" key="3">
    <source>
        <dbReference type="PROSITE" id="PS50158"/>
    </source>
</evidence>
<feature type="compositionally biased region" description="Low complexity" evidence="2">
    <location>
        <begin position="821"/>
        <end position="832"/>
    </location>
</feature>
<feature type="compositionally biased region" description="Polar residues" evidence="2">
    <location>
        <begin position="151"/>
        <end position="169"/>
    </location>
</feature>
<keyword evidence="5" id="KW-1185">Reference proteome</keyword>
<feature type="compositionally biased region" description="Basic and acidic residues" evidence="2">
    <location>
        <begin position="131"/>
        <end position="150"/>
    </location>
</feature>